<dbReference type="STRING" id="1161099.SAMN05444817_104147"/>
<sequence>MGYILLGLSALALAGAGILWRADVQEKGCTSENGTTQRDTTPLGTEPVAATLTEDVRDEPVQFEEEAAEEPQPEPMQESQLEAEQEPEPQLETEPVDEPVAEPKLGQEHDPERETEVVLAEDSDEERETQPRRGALAGLTGAIGGVMPGKLPKKLPASLPTKLPNKLPASLAEKLPKKLPGAKQRSRKERREWAEANGFEFAREDEFLQDEWRRGAASAGEPVKDVVTGTRFGHETRIADIGGTTVVAMGTGMESGVVVDIRREADAVGATEDLVAVAELAGFRVFGSEAGPAERMLDIRVDTALELLPQQVSAVWFESEWVLAQLDSDVGAQEWEPVFAPLALLADAARTLPPRTWPHLHFEHRTREMGDPIELPTGGNGGGHEAGRPVVARPEEPLEMPTRTTGGVRGTMEYRTVGGDEVDAIATGEAREQLNDGTRITRRPQPPSIFDDGDRD</sequence>
<accession>A0A1N7J878</accession>
<reference evidence="3" key="1">
    <citation type="submission" date="2017-01" db="EMBL/GenBank/DDBJ databases">
        <authorList>
            <person name="Varghese N."/>
            <person name="Submissions S."/>
        </authorList>
    </citation>
    <scope>NUCLEOTIDE SEQUENCE [LARGE SCALE GENOMIC DNA]</scope>
    <source>
        <strain evidence="3">DSM 44531</strain>
    </source>
</reference>
<evidence type="ECO:0000313" key="2">
    <source>
        <dbReference type="EMBL" id="SIS45441.1"/>
    </source>
</evidence>
<dbReference type="InterPro" id="IPR049726">
    <property type="entry name" value="TtfA-like_core"/>
</dbReference>
<organism evidence="2 3">
    <name type="scientific">Corynebacterium appendicis CIP 107643</name>
    <dbReference type="NCBI Taxonomy" id="1161099"/>
    <lineage>
        <taxon>Bacteria</taxon>
        <taxon>Bacillati</taxon>
        <taxon>Actinomycetota</taxon>
        <taxon>Actinomycetes</taxon>
        <taxon>Mycobacteriales</taxon>
        <taxon>Corynebacteriaceae</taxon>
        <taxon>Corynebacterium</taxon>
    </lineage>
</organism>
<dbReference type="OrthoDB" id="4427386at2"/>
<feature type="region of interest" description="Disordered" evidence="1">
    <location>
        <begin position="370"/>
        <end position="413"/>
    </location>
</feature>
<feature type="region of interest" description="Disordered" evidence="1">
    <location>
        <begin position="29"/>
        <end position="133"/>
    </location>
</feature>
<dbReference type="CDD" id="cd21904">
    <property type="entry name" value="TtfA-like"/>
    <property type="match status" value="1"/>
</dbReference>
<keyword evidence="3" id="KW-1185">Reference proteome</keyword>
<evidence type="ECO:0008006" key="4">
    <source>
        <dbReference type="Google" id="ProtNLM"/>
    </source>
</evidence>
<feature type="compositionally biased region" description="Basic and acidic residues" evidence="1">
    <location>
        <begin position="105"/>
        <end position="116"/>
    </location>
</feature>
<name>A0A1N7J878_9CORY</name>
<gene>
    <name evidence="2" type="ORF">SAMN05444817_104147</name>
</gene>
<dbReference type="Proteomes" id="UP000186292">
    <property type="component" value="Unassembled WGS sequence"/>
</dbReference>
<dbReference type="EMBL" id="FTOF01000004">
    <property type="protein sequence ID" value="SIS45441.1"/>
    <property type="molecule type" value="Genomic_DNA"/>
</dbReference>
<evidence type="ECO:0000256" key="1">
    <source>
        <dbReference type="SAM" id="MobiDB-lite"/>
    </source>
</evidence>
<protein>
    <recommendedName>
        <fullName evidence="4">Secreted protein</fullName>
    </recommendedName>
</protein>
<dbReference type="AlphaFoldDB" id="A0A1N7J878"/>
<evidence type="ECO:0000313" key="3">
    <source>
        <dbReference type="Proteomes" id="UP000186292"/>
    </source>
</evidence>
<proteinExistence type="predicted"/>
<feature type="region of interest" description="Disordered" evidence="1">
    <location>
        <begin position="427"/>
        <end position="456"/>
    </location>
</feature>
<feature type="compositionally biased region" description="Polar residues" evidence="1">
    <location>
        <begin position="29"/>
        <end position="43"/>
    </location>
</feature>
<feature type="compositionally biased region" description="Acidic residues" evidence="1">
    <location>
        <begin position="81"/>
        <end position="100"/>
    </location>
</feature>
<feature type="compositionally biased region" description="Acidic residues" evidence="1">
    <location>
        <begin position="61"/>
        <end position="72"/>
    </location>
</feature>
<dbReference type="RefSeq" id="WP_076599039.1">
    <property type="nucleotide sequence ID" value="NZ_CP046976.1"/>
</dbReference>